<protein>
    <recommendedName>
        <fullName evidence="4">Outer membrane beta-barrel porin/alpha-amylase</fullName>
    </recommendedName>
</protein>
<keyword evidence="1" id="KW-0732">Signal</keyword>
<keyword evidence="3" id="KW-1185">Reference proteome</keyword>
<dbReference type="RefSeq" id="WP_133169738.1">
    <property type="nucleotide sequence ID" value="NZ_PVTP01000002.1"/>
</dbReference>
<feature type="chain" id="PRO_5015505202" description="Outer membrane beta-barrel porin/alpha-amylase" evidence="1">
    <location>
        <begin position="20"/>
        <end position="230"/>
    </location>
</feature>
<sequence length="230" mass="25116">MRFLIACLCFLCSASLADAGPWSREHRQIFTASGGNFLLSEGAKLPVNYDPTFYAEYGLNGLVTLGVDYHTADQGRIQAAVFFASFPIGEPIAPNTWSAHIGLGGRVDPLNPAEHLTRGGVSWGRGLDQGWLAIDTSATYGDIDQVFRSKADFTWGHHLSDRWTVVSQLQTGQGYDDDTYAKVNPSLIFHINEKYSISLGAVKALTGDRGSALKLDLWSTATIPQFRAED</sequence>
<evidence type="ECO:0000313" key="3">
    <source>
        <dbReference type="Proteomes" id="UP000238007"/>
    </source>
</evidence>
<dbReference type="Proteomes" id="UP000238007">
    <property type="component" value="Unassembled WGS sequence"/>
</dbReference>
<name>A0A2T0W2L6_9RHOB</name>
<gene>
    <name evidence="2" type="ORF">CLV80_102107</name>
</gene>
<evidence type="ECO:0000313" key="2">
    <source>
        <dbReference type="EMBL" id="PRY79464.1"/>
    </source>
</evidence>
<proteinExistence type="predicted"/>
<dbReference type="AlphaFoldDB" id="A0A2T0W2L6"/>
<reference evidence="2 3" key="1">
    <citation type="submission" date="2018-03" db="EMBL/GenBank/DDBJ databases">
        <title>Genomic Encyclopedia of Archaeal and Bacterial Type Strains, Phase II (KMG-II): from individual species to whole genera.</title>
        <authorList>
            <person name="Goeker M."/>
        </authorList>
    </citation>
    <scope>NUCLEOTIDE SEQUENCE [LARGE SCALE GENOMIC DNA]</scope>
    <source>
        <strain evidence="2 3">DSM 101533</strain>
    </source>
</reference>
<comment type="caution">
    <text evidence="2">The sequence shown here is derived from an EMBL/GenBank/DDBJ whole genome shotgun (WGS) entry which is preliminary data.</text>
</comment>
<evidence type="ECO:0000256" key="1">
    <source>
        <dbReference type="SAM" id="SignalP"/>
    </source>
</evidence>
<organism evidence="2 3">
    <name type="scientific">Yoonia maritima</name>
    <dbReference type="NCBI Taxonomy" id="1435347"/>
    <lineage>
        <taxon>Bacteria</taxon>
        <taxon>Pseudomonadati</taxon>
        <taxon>Pseudomonadota</taxon>
        <taxon>Alphaproteobacteria</taxon>
        <taxon>Rhodobacterales</taxon>
        <taxon>Paracoccaceae</taxon>
        <taxon>Yoonia</taxon>
    </lineage>
</organism>
<feature type="signal peptide" evidence="1">
    <location>
        <begin position="1"/>
        <end position="19"/>
    </location>
</feature>
<evidence type="ECO:0008006" key="4">
    <source>
        <dbReference type="Google" id="ProtNLM"/>
    </source>
</evidence>
<accession>A0A2T0W2L6</accession>
<dbReference type="OrthoDB" id="7857490at2"/>
<dbReference type="EMBL" id="PVTP01000002">
    <property type="protein sequence ID" value="PRY79464.1"/>
    <property type="molecule type" value="Genomic_DNA"/>
</dbReference>